<evidence type="ECO:0000256" key="5">
    <source>
        <dbReference type="ARBA" id="ARBA00023136"/>
    </source>
</evidence>
<evidence type="ECO:0000313" key="9">
    <source>
        <dbReference type="Proteomes" id="UP001066276"/>
    </source>
</evidence>
<evidence type="ECO:0008006" key="10">
    <source>
        <dbReference type="Google" id="ProtNLM"/>
    </source>
</evidence>
<proteinExistence type="inferred from homology"/>
<dbReference type="PANTHER" id="PTHR13674">
    <property type="entry name" value="GROWTH AND TRANSFORMATION-DEPENDENT PROTEIN"/>
    <property type="match status" value="1"/>
</dbReference>
<accession>A0AAV7RL00</accession>
<protein>
    <recommendedName>
        <fullName evidence="10">Protein FAM162B</fullName>
    </recommendedName>
</protein>
<feature type="compositionally biased region" description="Acidic residues" evidence="6">
    <location>
        <begin position="139"/>
        <end position="151"/>
    </location>
</feature>
<evidence type="ECO:0000256" key="2">
    <source>
        <dbReference type="ARBA" id="ARBA00007363"/>
    </source>
</evidence>
<dbReference type="EMBL" id="JANPWB010000009">
    <property type="protein sequence ID" value="KAJ1152306.1"/>
    <property type="molecule type" value="Genomic_DNA"/>
</dbReference>
<feature type="compositionally biased region" description="Basic and acidic residues" evidence="6">
    <location>
        <begin position="38"/>
        <end position="48"/>
    </location>
</feature>
<feature type="region of interest" description="Disordered" evidence="6">
    <location>
        <begin position="132"/>
        <end position="151"/>
    </location>
</feature>
<keyword evidence="9" id="KW-1185">Reference proteome</keyword>
<dbReference type="PANTHER" id="PTHR13674:SF3">
    <property type="entry name" value="PROTEIN FAM162B"/>
    <property type="match status" value="1"/>
</dbReference>
<keyword evidence="5 7" id="KW-0472">Membrane</keyword>
<keyword evidence="3 7" id="KW-0812">Transmembrane</keyword>
<keyword evidence="4 7" id="KW-1133">Transmembrane helix</keyword>
<dbReference type="InterPro" id="IPR009432">
    <property type="entry name" value="DUF1075"/>
</dbReference>
<evidence type="ECO:0000313" key="8">
    <source>
        <dbReference type="EMBL" id="KAJ1152306.1"/>
    </source>
</evidence>
<feature type="transmembrane region" description="Helical" evidence="7">
    <location>
        <begin position="93"/>
        <end position="112"/>
    </location>
</feature>
<evidence type="ECO:0000256" key="4">
    <source>
        <dbReference type="ARBA" id="ARBA00022989"/>
    </source>
</evidence>
<dbReference type="GO" id="GO:0016020">
    <property type="term" value="C:membrane"/>
    <property type="evidence" value="ECO:0007669"/>
    <property type="project" value="UniProtKB-SubCell"/>
</dbReference>
<evidence type="ECO:0000256" key="6">
    <source>
        <dbReference type="SAM" id="MobiDB-lite"/>
    </source>
</evidence>
<comment type="subcellular location">
    <subcellularLocation>
        <location evidence="1">Membrane</location>
        <topology evidence="1">Single-pass membrane protein</topology>
    </subcellularLocation>
</comment>
<comment type="caution">
    <text evidence="8">The sequence shown here is derived from an EMBL/GenBank/DDBJ whole genome shotgun (WGS) entry which is preliminary data.</text>
</comment>
<dbReference type="AlphaFoldDB" id="A0AAV7RL00"/>
<evidence type="ECO:0000256" key="3">
    <source>
        <dbReference type="ARBA" id="ARBA00022692"/>
    </source>
</evidence>
<gene>
    <name evidence="8" type="ORF">NDU88_005081</name>
</gene>
<organism evidence="8 9">
    <name type="scientific">Pleurodeles waltl</name>
    <name type="common">Iberian ribbed newt</name>
    <dbReference type="NCBI Taxonomy" id="8319"/>
    <lineage>
        <taxon>Eukaryota</taxon>
        <taxon>Metazoa</taxon>
        <taxon>Chordata</taxon>
        <taxon>Craniata</taxon>
        <taxon>Vertebrata</taxon>
        <taxon>Euteleostomi</taxon>
        <taxon>Amphibia</taxon>
        <taxon>Batrachia</taxon>
        <taxon>Caudata</taxon>
        <taxon>Salamandroidea</taxon>
        <taxon>Salamandridae</taxon>
        <taxon>Pleurodelinae</taxon>
        <taxon>Pleurodeles</taxon>
    </lineage>
</organism>
<evidence type="ECO:0000256" key="1">
    <source>
        <dbReference type="ARBA" id="ARBA00004167"/>
    </source>
</evidence>
<dbReference type="Pfam" id="PF06388">
    <property type="entry name" value="DUF1075"/>
    <property type="match status" value="1"/>
</dbReference>
<comment type="similarity">
    <text evidence="2">Belongs to the UPF0389 family.</text>
</comment>
<evidence type="ECO:0000256" key="7">
    <source>
        <dbReference type="SAM" id="Phobius"/>
    </source>
</evidence>
<reference evidence="8" key="1">
    <citation type="journal article" date="2022" name="bioRxiv">
        <title>Sequencing and chromosome-scale assembly of the giantPleurodeles waltlgenome.</title>
        <authorList>
            <person name="Brown T."/>
            <person name="Elewa A."/>
            <person name="Iarovenko S."/>
            <person name="Subramanian E."/>
            <person name="Araus A.J."/>
            <person name="Petzold A."/>
            <person name="Susuki M."/>
            <person name="Suzuki K.-i.T."/>
            <person name="Hayashi T."/>
            <person name="Toyoda A."/>
            <person name="Oliveira C."/>
            <person name="Osipova E."/>
            <person name="Leigh N.D."/>
            <person name="Simon A."/>
            <person name="Yun M.H."/>
        </authorList>
    </citation>
    <scope>NUCLEOTIDE SEQUENCE</scope>
    <source>
        <strain evidence="8">20211129_DDA</strain>
        <tissue evidence="8">Liver</tissue>
    </source>
</reference>
<dbReference type="Proteomes" id="UP001066276">
    <property type="component" value="Chromosome 5"/>
</dbReference>
<name>A0AAV7RL00_PLEWA</name>
<sequence length="151" mass="17058">MASQVTRVTMFGATRGITRHLGVAIQRAPPTGHRNPHHAADDKKKTELPRYRPSHFDKKVLLWTRRFKTEADIPDTIPIEMLDAARNKARIKACYLMIGLTLIACFAVVVSGKKAAARHESLTTLNLAKKAKWRKEAQENQDTDENEESKL</sequence>
<feature type="region of interest" description="Disordered" evidence="6">
    <location>
        <begin position="27"/>
        <end position="48"/>
    </location>
</feature>